<name>A0A9Q0PLZ5_SALVM</name>
<evidence type="ECO:0000256" key="1">
    <source>
        <dbReference type="SAM" id="MobiDB-lite"/>
    </source>
</evidence>
<feature type="region of interest" description="Disordered" evidence="1">
    <location>
        <begin position="1"/>
        <end position="26"/>
    </location>
</feature>
<gene>
    <name evidence="2" type="ORF">OIU85_006555</name>
</gene>
<reference evidence="2" key="1">
    <citation type="submission" date="2022-11" db="EMBL/GenBank/DDBJ databases">
        <authorList>
            <person name="Hyden B.L."/>
            <person name="Feng K."/>
            <person name="Yates T."/>
            <person name="Jawdy S."/>
            <person name="Smart L.B."/>
            <person name="Muchero W."/>
        </authorList>
    </citation>
    <scope>NUCLEOTIDE SEQUENCE</scope>
    <source>
        <tissue evidence="2">Shoot tip</tissue>
    </source>
</reference>
<dbReference type="Proteomes" id="UP001151529">
    <property type="component" value="Chromosome 8"/>
</dbReference>
<organism evidence="2 3">
    <name type="scientific">Salix viminalis</name>
    <name type="common">Common osier</name>
    <name type="synonym">Basket willow</name>
    <dbReference type="NCBI Taxonomy" id="40686"/>
    <lineage>
        <taxon>Eukaryota</taxon>
        <taxon>Viridiplantae</taxon>
        <taxon>Streptophyta</taxon>
        <taxon>Embryophyta</taxon>
        <taxon>Tracheophyta</taxon>
        <taxon>Spermatophyta</taxon>
        <taxon>Magnoliopsida</taxon>
        <taxon>eudicotyledons</taxon>
        <taxon>Gunneridae</taxon>
        <taxon>Pentapetalae</taxon>
        <taxon>rosids</taxon>
        <taxon>fabids</taxon>
        <taxon>Malpighiales</taxon>
        <taxon>Salicaceae</taxon>
        <taxon>Saliceae</taxon>
        <taxon>Salix</taxon>
    </lineage>
</organism>
<evidence type="ECO:0000313" key="2">
    <source>
        <dbReference type="EMBL" id="KAJ6690292.1"/>
    </source>
</evidence>
<reference evidence="2" key="2">
    <citation type="journal article" date="2023" name="Int. J. Mol. Sci.">
        <title>De Novo Assembly and Annotation of 11 Diverse Shrub Willow (Salix) Genomes Reveals Novel Gene Organization in Sex-Linked Regions.</title>
        <authorList>
            <person name="Hyden B."/>
            <person name="Feng K."/>
            <person name="Yates T.B."/>
            <person name="Jawdy S."/>
            <person name="Cereghino C."/>
            <person name="Smart L.B."/>
            <person name="Muchero W."/>
        </authorList>
    </citation>
    <scope>NUCLEOTIDE SEQUENCE [LARGE SCALE GENOMIC DNA]</scope>
    <source>
        <tissue evidence="2">Shoot tip</tissue>
    </source>
</reference>
<evidence type="ECO:0000313" key="3">
    <source>
        <dbReference type="Proteomes" id="UP001151529"/>
    </source>
</evidence>
<accession>A0A9Q0PLZ5</accession>
<proteinExistence type="predicted"/>
<dbReference type="AlphaFoldDB" id="A0A9Q0PLZ5"/>
<comment type="caution">
    <text evidence="2">The sequence shown here is derived from an EMBL/GenBank/DDBJ whole genome shotgun (WGS) entry which is preliminary data.</text>
</comment>
<sequence length="74" mass="8338">MESLQRETDNGVPSTRRQIAQGPLSPIHLDPFGTHRMGMGWAVEFSRIVSFTYSCGSCGLGLARYRQHQVMVRQ</sequence>
<dbReference type="EMBL" id="JAPFFL010000012">
    <property type="protein sequence ID" value="KAJ6690292.1"/>
    <property type="molecule type" value="Genomic_DNA"/>
</dbReference>
<keyword evidence="3" id="KW-1185">Reference proteome</keyword>
<protein>
    <submittedName>
        <fullName evidence="2">Uncharacterized protein</fullName>
    </submittedName>
</protein>